<dbReference type="AlphaFoldDB" id="A0A1I2T5Z5"/>
<proteinExistence type="predicted"/>
<dbReference type="EMBL" id="FOPC01000005">
    <property type="protein sequence ID" value="SFG57936.1"/>
    <property type="molecule type" value="Genomic_DNA"/>
</dbReference>
<evidence type="ECO:0000313" key="2">
    <source>
        <dbReference type="Proteomes" id="UP000199642"/>
    </source>
</evidence>
<organism evidence="1 2">
    <name type="scientific">Algoriphagus hitonicola</name>
    <dbReference type="NCBI Taxonomy" id="435880"/>
    <lineage>
        <taxon>Bacteria</taxon>
        <taxon>Pseudomonadati</taxon>
        <taxon>Bacteroidota</taxon>
        <taxon>Cytophagia</taxon>
        <taxon>Cytophagales</taxon>
        <taxon>Cyclobacteriaceae</taxon>
        <taxon>Algoriphagus</taxon>
    </lineage>
</organism>
<dbReference type="InterPro" id="IPR025316">
    <property type="entry name" value="DUF4221"/>
</dbReference>
<name>A0A1I2T5Z5_9BACT</name>
<reference evidence="2" key="1">
    <citation type="submission" date="2016-10" db="EMBL/GenBank/DDBJ databases">
        <authorList>
            <person name="Varghese N."/>
            <person name="Submissions S."/>
        </authorList>
    </citation>
    <scope>NUCLEOTIDE SEQUENCE [LARGE SCALE GENOMIC DNA]</scope>
    <source>
        <strain evidence="2">DSM 19315</strain>
    </source>
</reference>
<keyword evidence="2" id="KW-1185">Reference proteome</keyword>
<gene>
    <name evidence="1" type="ORF">SAMN04487988_105138</name>
</gene>
<evidence type="ECO:0008006" key="3">
    <source>
        <dbReference type="Google" id="ProtNLM"/>
    </source>
</evidence>
<dbReference type="OrthoDB" id="833511at2"/>
<protein>
    <recommendedName>
        <fullName evidence="3">DUF4221 domain-containing protein</fullName>
    </recommendedName>
</protein>
<sequence length="382" mass="43876">MKVRFLLPFLVLLASCSTEKTQSEGPADQITVSLDTVLVDSGDEFLFLKDNLFMAELSPDKSYLINFNRQDVGAERIDLNNLKLDQIIPLEKDGPNGIPQYVSSFLITPEENIFIWNYRFYKIFDQQGQLVEDLELEKLAPELLESSEIYPSKFFQDPKNPSRLVGLFIKWEENSYFMLDFDLESGEYTEIPIPGLDKTSDYRVDIVYDGNMAGSYGPGVYSLLAGNKILISSNTFNEVQMLEMGADSLSVKSWDTPLLGAKRAYLPPKQADGKTGEIEEVVKKADSDFTYGPFTWDSENNRFYRFSYKSYFEEEKDEYGRYIATRSDVFLSVFDEDLELIAEALIPELTQKPKKHFVKDGKIWIYENMDDELAFVRVEVAF</sequence>
<evidence type="ECO:0000313" key="1">
    <source>
        <dbReference type="EMBL" id="SFG57936.1"/>
    </source>
</evidence>
<dbReference type="PROSITE" id="PS51257">
    <property type="entry name" value="PROKAR_LIPOPROTEIN"/>
    <property type="match status" value="1"/>
</dbReference>
<accession>A0A1I2T5Z5</accession>
<dbReference type="RefSeq" id="WP_092790750.1">
    <property type="nucleotide sequence ID" value="NZ_FOPC01000005.1"/>
</dbReference>
<dbReference type="Proteomes" id="UP000199642">
    <property type="component" value="Unassembled WGS sequence"/>
</dbReference>
<dbReference type="Pfam" id="PF13970">
    <property type="entry name" value="DUF4221"/>
    <property type="match status" value="1"/>
</dbReference>